<evidence type="ECO:0000256" key="1">
    <source>
        <dbReference type="ARBA" id="ARBA00023015"/>
    </source>
</evidence>
<reference evidence="3 4" key="1">
    <citation type="submission" date="2017-05" db="EMBL/GenBank/DDBJ databases">
        <title>Whole genome sequencing of Yersinia kristensenii.</title>
        <authorList>
            <person name="Campioni F."/>
        </authorList>
    </citation>
    <scope>NUCLEOTIDE SEQUENCE [LARGE SCALE GENOMIC DNA]</scope>
    <source>
        <strain evidence="3 4">CFSAN060538</strain>
    </source>
</reference>
<evidence type="ECO:0008006" key="5">
    <source>
        <dbReference type="Google" id="ProtNLM"/>
    </source>
</evidence>
<evidence type="ECO:0000256" key="2">
    <source>
        <dbReference type="ARBA" id="ARBA00023163"/>
    </source>
</evidence>
<dbReference type="InterPro" id="IPR036390">
    <property type="entry name" value="WH_DNA-bd_sf"/>
</dbReference>
<dbReference type="SUPFAM" id="SSF46785">
    <property type="entry name" value="Winged helix' DNA-binding domain"/>
    <property type="match status" value="1"/>
</dbReference>
<dbReference type="GO" id="GO:0006355">
    <property type="term" value="P:regulation of DNA-templated transcription"/>
    <property type="evidence" value="ECO:0007669"/>
    <property type="project" value="InterPro"/>
</dbReference>
<keyword evidence="1" id="KW-0805">Transcription regulation</keyword>
<dbReference type="InterPro" id="IPR036388">
    <property type="entry name" value="WH-like_DNA-bd_sf"/>
</dbReference>
<dbReference type="Pfam" id="PF04703">
    <property type="entry name" value="FaeA"/>
    <property type="match status" value="1"/>
</dbReference>
<keyword evidence="2" id="KW-0804">Transcription</keyword>
<dbReference type="AlphaFoldDB" id="A0AB73P790"/>
<dbReference type="InterPro" id="IPR006793">
    <property type="entry name" value="FaeA"/>
</dbReference>
<proteinExistence type="predicted"/>
<evidence type="ECO:0000313" key="4">
    <source>
        <dbReference type="Proteomes" id="UP000195840"/>
    </source>
</evidence>
<dbReference type="Proteomes" id="UP000195840">
    <property type="component" value="Unassembled WGS sequence"/>
</dbReference>
<protein>
    <recommendedName>
        <fullName evidence="5">Pilus assembly protein</fullName>
    </recommendedName>
</protein>
<dbReference type="RefSeq" id="WP_087795374.1">
    <property type="nucleotide sequence ID" value="NZ_CAWNET010000006.1"/>
</dbReference>
<accession>A0AB73P790</accession>
<gene>
    <name evidence="3" type="ORF">CBW52_12505</name>
</gene>
<evidence type="ECO:0000313" key="3">
    <source>
        <dbReference type="EMBL" id="OVZ79974.1"/>
    </source>
</evidence>
<sequence>MVSYAKRISELLYTHNYLTTAEIAQALNISIYQARYHLLKEHRKGTVLMKTTGQGGKVRWSSRRTASTCRDQHR</sequence>
<name>A0AB73P790_YERKR</name>
<dbReference type="Gene3D" id="1.10.10.10">
    <property type="entry name" value="Winged helix-like DNA-binding domain superfamily/Winged helix DNA-binding domain"/>
    <property type="match status" value="1"/>
</dbReference>
<organism evidence="3 4">
    <name type="scientific">Yersinia kristensenii</name>
    <dbReference type="NCBI Taxonomy" id="28152"/>
    <lineage>
        <taxon>Bacteria</taxon>
        <taxon>Pseudomonadati</taxon>
        <taxon>Pseudomonadota</taxon>
        <taxon>Gammaproteobacteria</taxon>
        <taxon>Enterobacterales</taxon>
        <taxon>Yersiniaceae</taxon>
        <taxon>Yersinia</taxon>
    </lineage>
</organism>
<comment type="caution">
    <text evidence="3">The sequence shown here is derived from an EMBL/GenBank/DDBJ whole genome shotgun (WGS) entry which is preliminary data.</text>
</comment>
<dbReference type="EMBL" id="NHOG01000014">
    <property type="protein sequence ID" value="OVZ79974.1"/>
    <property type="molecule type" value="Genomic_DNA"/>
</dbReference>
<keyword evidence="4" id="KW-1185">Reference proteome</keyword>